<dbReference type="AlphaFoldDB" id="Q656P5"/>
<dbReference type="EMBL" id="AP003432">
    <property type="protein sequence ID" value="BAD45222.1"/>
    <property type="molecule type" value="Genomic_DNA"/>
</dbReference>
<evidence type="ECO:0000313" key="2">
    <source>
        <dbReference type="EMBL" id="BAD45222.1"/>
    </source>
</evidence>
<sequence>MISTATRSLNTGRSICSTASPTSALGRPRCCCNDVGLRWWSAARSRTPPLRVSSFRCRSVSGSATGLTRAPHLGLELVSEERHHVEHGHRACLLVVAGRERLDAAQQLASALEQSTVTPEIVGEGALLHCKEPKIPVLWWLGAPTPCSFPPCSLPVFTERRNEEMVERAENKQGRMKEEDESDRWIPYTDEGEDGKLDGGDTRILLHFGKLRYDDDSTATGIYFTVRRVPYVMPKGKKHIHVGMEIMRVVALPVDRCCLARGVARVTPSTNAPLDKYSPRPDKCLTNIDEEPVSHFGLV</sequence>
<proteinExistence type="predicted"/>
<reference evidence="2" key="1">
    <citation type="journal article" date="2002" name="Nature">
        <title>The genome sequence and structure of rice chromosome 1.</title>
        <authorList>
            <person name="Sasaki T."/>
            <person name="Matsumoto T."/>
            <person name="Yamamoto K."/>
            <person name="Sakata K."/>
            <person name="Baba T."/>
            <person name="Katayose Y."/>
            <person name="Wu J."/>
            <person name="Niimura Y."/>
            <person name="Cheng Z."/>
            <person name="Nagamura Y."/>
            <person name="Antonio B.A."/>
            <person name="Kanamori H."/>
            <person name="Hosokawa S."/>
            <person name="Masukawa M."/>
            <person name="Arikawa K."/>
            <person name="Chiden Y."/>
            <person name="Hayashi M."/>
            <person name="Okamoto M."/>
            <person name="Ando T."/>
            <person name="Aoki H."/>
            <person name="Arita K."/>
            <person name="Hamada M."/>
            <person name="Harada C."/>
            <person name="Hijishita S."/>
            <person name="Honda M."/>
            <person name="Ichikawa Y."/>
            <person name="Idonuma A."/>
            <person name="Iijima M."/>
            <person name="Ikeda M."/>
            <person name="Ikeno M."/>
            <person name="Itoh S."/>
            <person name="Itoh T."/>
            <person name="Itoh Y."/>
            <person name="Itoh Y."/>
            <person name="Iwabuchi A."/>
            <person name="Kamiya K."/>
            <person name="Karasawa W."/>
            <person name="Katagiri S."/>
            <person name="Kikuta A."/>
            <person name="Kobayashi N."/>
            <person name="Kono I."/>
            <person name="Machita K."/>
            <person name="Maehara T."/>
            <person name="Mizuno H."/>
            <person name="Mizubayashi T."/>
            <person name="Mukai Y."/>
            <person name="Nagasaki H."/>
            <person name="Nakashima M."/>
            <person name="Nakama Y."/>
            <person name="Nakamichi Y."/>
            <person name="Nakamura M."/>
            <person name="Namiki N."/>
            <person name="Negishi M."/>
            <person name="Ohta I."/>
            <person name="Ono N."/>
            <person name="Saji S."/>
            <person name="Sakai K."/>
            <person name="Shibata M."/>
            <person name="Shimokawa T."/>
            <person name="Shomura A."/>
            <person name="Song J."/>
            <person name="Takazaki Y."/>
            <person name="Terasawa K."/>
            <person name="Tsuji K."/>
            <person name="Waki K."/>
            <person name="Yamagata H."/>
            <person name="Yamane H."/>
            <person name="Yoshiki S."/>
            <person name="Yoshihara R."/>
            <person name="Yukawa K."/>
            <person name="Zhong H."/>
            <person name="Iwama H."/>
            <person name="Endo T."/>
            <person name="Ito H."/>
            <person name="Hahn J.H."/>
            <person name="Kim H.I."/>
            <person name="Eun M.Y."/>
            <person name="Yano M."/>
            <person name="Jiang J."/>
            <person name="Gojobori T."/>
        </authorList>
    </citation>
    <scope>NUCLEOTIDE SEQUENCE [LARGE SCALE GENOMIC DNA]</scope>
</reference>
<gene>
    <name evidence="2" type="primary">B1112D09.20</name>
</gene>
<dbReference type="Proteomes" id="UP000817658">
    <property type="component" value="Chromosome 1"/>
</dbReference>
<protein>
    <submittedName>
        <fullName evidence="2">Uncharacterized protein</fullName>
    </submittedName>
</protein>
<evidence type="ECO:0000256" key="1">
    <source>
        <dbReference type="SAM" id="MobiDB-lite"/>
    </source>
</evidence>
<accession>Q656P5</accession>
<feature type="region of interest" description="Disordered" evidence="1">
    <location>
        <begin position="168"/>
        <end position="193"/>
    </location>
</feature>
<organism evidence="2">
    <name type="scientific">Oryza sativa subsp. japonica</name>
    <name type="common">Rice</name>
    <dbReference type="NCBI Taxonomy" id="39947"/>
    <lineage>
        <taxon>Eukaryota</taxon>
        <taxon>Viridiplantae</taxon>
        <taxon>Streptophyta</taxon>
        <taxon>Embryophyta</taxon>
        <taxon>Tracheophyta</taxon>
        <taxon>Spermatophyta</taxon>
        <taxon>Magnoliopsida</taxon>
        <taxon>Liliopsida</taxon>
        <taxon>Poales</taxon>
        <taxon>Poaceae</taxon>
        <taxon>BOP clade</taxon>
        <taxon>Oryzoideae</taxon>
        <taxon>Oryzeae</taxon>
        <taxon>Oryzinae</taxon>
        <taxon>Oryza</taxon>
        <taxon>Oryza sativa</taxon>
    </lineage>
</organism>
<feature type="compositionally biased region" description="Basic and acidic residues" evidence="1">
    <location>
        <begin position="168"/>
        <end position="178"/>
    </location>
</feature>
<name>Q656P5_ORYSJ</name>